<sequence>MQHSDCVAGYMQLGEVLKMLTIHHGSFSISKQQFTDQPVNELTSSGVKYTRAPLGARRLATCSMVQTYQVNWTITISADTLAIQLNETNEEEDDINKRINFNGKINHVDPVAKRTSIYAREQAVISSNSLSDLRTSNSVSVSPLESIINDKRHCRIFIDIPLSDIDEQSATTPQYFKISFDIIFSGFEGSLVNKQDTVQNLHLAYHMIPPEKQDIVNLLAEPTEAEVFNQKKFNVRIFNMQNASAADRGPQN</sequence>
<dbReference type="Proteomes" id="UP000324800">
    <property type="component" value="Unassembled WGS sequence"/>
</dbReference>
<dbReference type="AlphaFoldDB" id="A0A5J4TZF1"/>
<organism evidence="1 2">
    <name type="scientific">Streblomastix strix</name>
    <dbReference type="NCBI Taxonomy" id="222440"/>
    <lineage>
        <taxon>Eukaryota</taxon>
        <taxon>Metamonada</taxon>
        <taxon>Preaxostyla</taxon>
        <taxon>Oxymonadida</taxon>
        <taxon>Streblomastigidae</taxon>
        <taxon>Streblomastix</taxon>
    </lineage>
</organism>
<dbReference type="EMBL" id="SNRW01023040">
    <property type="protein sequence ID" value="KAA6363339.1"/>
    <property type="molecule type" value="Genomic_DNA"/>
</dbReference>
<proteinExistence type="predicted"/>
<evidence type="ECO:0000313" key="1">
    <source>
        <dbReference type="EMBL" id="KAA6363339.1"/>
    </source>
</evidence>
<accession>A0A5J4TZF1</accession>
<comment type="caution">
    <text evidence="1">The sequence shown here is derived from an EMBL/GenBank/DDBJ whole genome shotgun (WGS) entry which is preliminary data.</text>
</comment>
<reference evidence="1 2" key="1">
    <citation type="submission" date="2019-03" db="EMBL/GenBank/DDBJ databases">
        <title>Single cell metagenomics reveals metabolic interactions within the superorganism composed of flagellate Streblomastix strix and complex community of Bacteroidetes bacteria on its surface.</title>
        <authorList>
            <person name="Treitli S.C."/>
            <person name="Kolisko M."/>
            <person name="Husnik F."/>
            <person name="Keeling P."/>
            <person name="Hampl V."/>
        </authorList>
    </citation>
    <scope>NUCLEOTIDE SEQUENCE [LARGE SCALE GENOMIC DNA]</scope>
    <source>
        <strain evidence="1">ST1C</strain>
    </source>
</reference>
<feature type="non-terminal residue" evidence="1">
    <location>
        <position position="252"/>
    </location>
</feature>
<name>A0A5J4TZF1_9EUKA</name>
<evidence type="ECO:0000313" key="2">
    <source>
        <dbReference type="Proteomes" id="UP000324800"/>
    </source>
</evidence>
<gene>
    <name evidence="1" type="ORF">EZS28_041134</name>
</gene>
<protein>
    <submittedName>
        <fullName evidence="1">Uncharacterized protein</fullName>
    </submittedName>
</protein>